<comment type="caution">
    <text evidence="3">The sequence shown here is derived from an EMBL/GenBank/DDBJ whole genome shotgun (WGS) entry which is preliminary data.</text>
</comment>
<proteinExistence type="predicted"/>
<protein>
    <recommendedName>
        <fullName evidence="5">BAG domain-containing protein</fullName>
    </recommendedName>
</protein>
<feature type="region of interest" description="Disordered" evidence="2">
    <location>
        <begin position="428"/>
        <end position="519"/>
    </location>
</feature>
<evidence type="ECO:0000313" key="3">
    <source>
        <dbReference type="EMBL" id="GHJ84495.1"/>
    </source>
</evidence>
<dbReference type="EMBL" id="BLZA01000007">
    <property type="protein sequence ID" value="GHJ84495.1"/>
    <property type="molecule type" value="Genomic_DNA"/>
</dbReference>
<dbReference type="SUPFAM" id="SSF63491">
    <property type="entry name" value="BAG domain"/>
    <property type="match status" value="1"/>
</dbReference>
<feature type="region of interest" description="Disordered" evidence="2">
    <location>
        <begin position="196"/>
        <end position="252"/>
    </location>
</feature>
<evidence type="ECO:0000256" key="1">
    <source>
        <dbReference type="SAM" id="Coils"/>
    </source>
</evidence>
<sequence>MFPASFYQPTSYYRAPSPDATRRRPVVPFTIATTDDDDDHDTYIPHPQAYASAEASALAHLYAQARLDALRARELELEKQRRLARLAALEEAQHREYHQRRVIASLLQAQAQQEAERQQRERQRQYVERARAIAHAQEVARQRAERARLAEIERRREEARQRIFVRDLMDSIFADAQPQGPPQGFQRPAQAQPHLAYNPAGYPVAQPQPAQSQPQIQRQPVQIPAQTRVHQQTQPARQSAPTEERQASPDPDQEAFERFLNSFFGVASPQIVKPRTPVPAPSAAIPRELEQSGSVHPAGPAQPEAPKPKAIAPPISQSAPIQAPSAEDELTKLLSSVLGVPVNVKNVELRNNAASPPIVETSAPASSEAQQPATPLATASPIKRPASPTPEKQPSPPAEPVVSQPEEELSEDFKQMVDKVFKDLERVFGAVPDKGDEEQKEEPRKEDEAKAEPESTPRNESATLPEAKSLEPAQPSSVETPAATALAEQPTFTDPTPVVAPVPIPDELDLPSDDHSTTEISTEMLDDADDEDDIPASAADLQDSKAAAAATLIQQKYRRHHARVQRLEKLEALRAKLDKLVRGFTFPAHLDFQDPDAEHATPSLDPVDGASHDGDDRVIPVPPLAFTHNNAPYHAHAQALLSLLVAADAISSDGDKEVRSVRKAFVKDVEEKLAEMERQRSSVFRKQQAELEAAGSNDKDDATKGENEATPTSTHLAPIETDDATPAQSENDATTADQPSPAESSQATQLESNVAQKAEEVVEMPSAPEAVVVTDENVLTAPIEQLIEPGTPAEVATPVKSSVPPRPTVEDEQPPQDDFVMVEK</sequence>
<reference evidence="3" key="1">
    <citation type="submission" date="2020-07" db="EMBL/GenBank/DDBJ databases">
        <title>Draft Genome Sequence of a Deep-Sea Yeast, Naganishia (Cryptococcus) liquefaciens strain N6.</title>
        <authorList>
            <person name="Han Y.W."/>
            <person name="Kajitani R."/>
            <person name="Morimoto H."/>
            <person name="Parhat M."/>
            <person name="Tsubouchi H."/>
            <person name="Bakenova O."/>
            <person name="Ogata M."/>
            <person name="Argunhan B."/>
            <person name="Aoki R."/>
            <person name="Kajiwara S."/>
            <person name="Itoh T."/>
            <person name="Iwasaki H."/>
        </authorList>
    </citation>
    <scope>NUCLEOTIDE SEQUENCE</scope>
    <source>
        <strain evidence="3">N6</strain>
    </source>
</reference>
<feature type="compositionally biased region" description="Polar residues" evidence="2">
    <location>
        <begin position="726"/>
        <end position="755"/>
    </location>
</feature>
<dbReference type="GO" id="GO:0051087">
    <property type="term" value="F:protein-folding chaperone binding"/>
    <property type="evidence" value="ECO:0007669"/>
    <property type="project" value="InterPro"/>
</dbReference>
<feature type="compositionally biased region" description="Basic and acidic residues" evidence="2">
    <location>
        <begin position="441"/>
        <end position="457"/>
    </location>
</feature>
<feature type="compositionally biased region" description="Low complexity" evidence="2">
    <location>
        <begin position="203"/>
        <end position="226"/>
    </location>
</feature>
<feature type="region of interest" description="Disordered" evidence="2">
    <location>
        <begin position="595"/>
        <end position="618"/>
    </location>
</feature>
<feature type="compositionally biased region" description="Pro residues" evidence="2">
    <location>
        <begin position="387"/>
        <end position="399"/>
    </location>
</feature>
<dbReference type="InterPro" id="IPR036533">
    <property type="entry name" value="BAG_dom_sf"/>
</dbReference>
<keyword evidence="1" id="KW-0175">Coiled coil</keyword>
<feature type="compositionally biased region" description="Low complexity" evidence="2">
    <location>
        <begin position="297"/>
        <end position="315"/>
    </location>
</feature>
<dbReference type="OrthoDB" id="333905at2759"/>
<dbReference type="Proteomes" id="UP000620104">
    <property type="component" value="Unassembled WGS sequence"/>
</dbReference>
<feature type="region of interest" description="Disordered" evidence="2">
    <location>
        <begin position="789"/>
        <end position="824"/>
    </location>
</feature>
<feature type="compositionally biased region" description="Polar residues" evidence="2">
    <location>
        <begin position="228"/>
        <end position="241"/>
    </location>
</feature>
<feature type="compositionally biased region" description="Low complexity" evidence="2">
    <location>
        <begin position="360"/>
        <end position="375"/>
    </location>
</feature>
<dbReference type="Gene3D" id="1.20.58.120">
    <property type="entry name" value="BAG domain"/>
    <property type="match status" value="1"/>
</dbReference>
<feature type="region of interest" description="Disordered" evidence="2">
    <location>
        <begin position="288"/>
        <end position="327"/>
    </location>
</feature>
<evidence type="ECO:0008006" key="5">
    <source>
        <dbReference type="Google" id="ProtNLM"/>
    </source>
</evidence>
<dbReference type="AlphaFoldDB" id="A0A8H3TQ28"/>
<accession>A0A8H3TQ28</accession>
<keyword evidence="4" id="KW-1185">Reference proteome</keyword>
<feature type="compositionally biased region" description="Basic and acidic residues" evidence="2">
    <location>
        <begin position="697"/>
        <end position="707"/>
    </location>
</feature>
<evidence type="ECO:0000313" key="4">
    <source>
        <dbReference type="Proteomes" id="UP000620104"/>
    </source>
</evidence>
<feature type="region of interest" description="Disordered" evidence="2">
    <location>
        <begin position="676"/>
        <end position="769"/>
    </location>
</feature>
<feature type="coiled-coil region" evidence="1">
    <location>
        <begin position="72"/>
        <end position="162"/>
    </location>
</feature>
<evidence type="ECO:0000256" key="2">
    <source>
        <dbReference type="SAM" id="MobiDB-lite"/>
    </source>
</evidence>
<organism evidence="3 4">
    <name type="scientific">Naganishia liquefaciens</name>
    <dbReference type="NCBI Taxonomy" id="104408"/>
    <lineage>
        <taxon>Eukaryota</taxon>
        <taxon>Fungi</taxon>
        <taxon>Dikarya</taxon>
        <taxon>Basidiomycota</taxon>
        <taxon>Agaricomycotina</taxon>
        <taxon>Tremellomycetes</taxon>
        <taxon>Filobasidiales</taxon>
        <taxon>Filobasidiaceae</taxon>
        <taxon>Naganishia</taxon>
    </lineage>
</organism>
<name>A0A8H3TQ28_9TREE</name>
<gene>
    <name evidence="3" type="ORF">NliqN6_0897</name>
</gene>
<feature type="region of interest" description="Disordered" evidence="2">
    <location>
        <begin position="345"/>
        <end position="416"/>
    </location>
</feature>